<feature type="compositionally biased region" description="Basic and acidic residues" evidence="1">
    <location>
        <begin position="63"/>
        <end position="79"/>
    </location>
</feature>
<protein>
    <submittedName>
        <fullName evidence="3">Uncharacterized protein</fullName>
    </submittedName>
</protein>
<gene>
    <name evidence="3" type="ORF">ACFPJ6_04150</name>
</gene>
<name>A0ABW0GJB1_9MICO</name>
<evidence type="ECO:0000313" key="4">
    <source>
        <dbReference type="Proteomes" id="UP001596122"/>
    </source>
</evidence>
<organism evidence="3 4">
    <name type="scientific">Aquipuribacter nitratireducens</name>
    <dbReference type="NCBI Taxonomy" id="650104"/>
    <lineage>
        <taxon>Bacteria</taxon>
        <taxon>Bacillati</taxon>
        <taxon>Actinomycetota</taxon>
        <taxon>Actinomycetes</taxon>
        <taxon>Micrococcales</taxon>
        <taxon>Intrasporangiaceae</taxon>
        <taxon>Aquipuribacter</taxon>
    </lineage>
</organism>
<evidence type="ECO:0000256" key="1">
    <source>
        <dbReference type="SAM" id="MobiDB-lite"/>
    </source>
</evidence>
<keyword evidence="2" id="KW-0472">Membrane</keyword>
<proteinExistence type="predicted"/>
<keyword evidence="4" id="KW-1185">Reference proteome</keyword>
<dbReference type="RefSeq" id="WP_340271473.1">
    <property type="nucleotide sequence ID" value="NZ_JBBEOG010000011.1"/>
</dbReference>
<comment type="caution">
    <text evidence="3">The sequence shown here is derived from an EMBL/GenBank/DDBJ whole genome shotgun (WGS) entry which is preliminary data.</text>
</comment>
<feature type="region of interest" description="Disordered" evidence="1">
    <location>
        <begin position="52"/>
        <end position="79"/>
    </location>
</feature>
<evidence type="ECO:0000256" key="2">
    <source>
        <dbReference type="SAM" id="Phobius"/>
    </source>
</evidence>
<accession>A0ABW0GJB1</accession>
<keyword evidence="2" id="KW-1133">Transmembrane helix</keyword>
<keyword evidence="2" id="KW-0812">Transmembrane</keyword>
<reference evidence="4" key="1">
    <citation type="journal article" date="2019" name="Int. J. Syst. Evol. Microbiol.">
        <title>The Global Catalogue of Microorganisms (GCM) 10K type strain sequencing project: providing services to taxonomists for standard genome sequencing and annotation.</title>
        <authorList>
            <consortium name="The Broad Institute Genomics Platform"/>
            <consortium name="The Broad Institute Genome Sequencing Center for Infectious Disease"/>
            <person name="Wu L."/>
            <person name="Ma J."/>
        </authorList>
    </citation>
    <scope>NUCLEOTIDE SEQUENCE [LARGE SCALE GENOMIC DNA]</scope>
    <source>
        <strain evidence="4">CCUG 43114</strain>
    </source>
</reference>
<dbReference type="EMBL" id="JBHSLD010000004">
    <property type="protein sequence ID" value="MFC5379977.1"/>
    <property type="molecule type" value="Genomic_DNA"/>
</dbReference>
<dbReference type="Proteomes" id="UP001596122">
    <property type="component" value="Unassembled WGS sequence"/>
</dbReference>
<feature type="transmembrane region" description="Helical" evidence="2">
    <location>
        <begin position="6"/>
        <end position="25"/>
    </location>
</feature>
<sequence length="79" mass="8626">MGGIDVVVSVATFGLGLLVGWLWWGRRFVVARLTREQAESLAEARLERETAAREAAAAPSVIDLREAHETPERAQRPGA</sequence>
<evidence type="ECO:0000313" key="3">
    <source>
        <dbReference type="EMBL" id="MFC5379977.1"/>
    </source>
</evidence>